<protein>
    <submittedName>
        <fullName evidence="1">Uncharacterized protein</fullName>
    </submittedName>
</protein>
<dbReference type="AlphaFoldDB" id="A0A4S8SAR4"/>
<name>A0A4S8SAR4_AURPU</name>
<dbReference type="EMBL" id="QZAF01000416">
    <property type="protein sequence ID" value="THV67329.1"/>
    <property type="molecule type" value="Genomic_DNA"/>
</dbReference>
<organism evidence="1 2">
    <name type="scientific">Aureobasidium pullulans</name>
    <name type="common">Black yeast</name>
    <name type="synonym">Pullularia pullulans</name>
    <dbReference type="NCBI Taxonomy" id="5580"/>
    <lineage>
        <taxon>Eukaryota</taxon>
        <taxon>Fungi</taxon>
        <taxon>Dikarya</taxon>
        <taxon>Ascomycota</taxon>
        <taxon>Pezizomycotina</taxon>
        <taxon>Dothideomycetes</taxon>
        <taxon>Dothideomycetidae</taxon>
        <taxon>Dothideales</taxon>
        <taxon>Saccotheciaceae</taxon>
        <taxon>Aureobasidium</taxon>
    </lineage>
</organism>
<gene>
    <name evidence="1" type="ORF">D6D28_07568</name>
</gene>
<comment type="caution">
    <text evidence="1">The sequence shown here is derived from an EMBL/GenBank/DDBJ whole genome shotgun (WGS) entry which is preliminary data.</text>
</comment>
<dbReference type="Proteomes" id="UP000304951">
    <property type="component" value="Unassembled WGS sequence"/>
</dbReference>
<sequence>MISIKFYQAPLFFLDDLKPPVLDRLRQIFIASPWRDSGPLPARITRRLDQWESYGNFYKAQRRLFEGNIDVRLLEDIMSNISEADVIVNVEYEEATNFAPVTCGEDLRDLFAAVNAMDVMRISQSARLSEMAQRAGRAVGYVQIT</sequence>
<evidence type="ECO:0000313" key="2">
    <source>
        <dbReference type="Proteomes" id="UP000304951"/>
    </source>
</evidence>
<reference evidence="1 2" key="1">
    <citation type="submission" date="2018-10" db="EMBL/GenBank/DDBJ databases">
        <title>Fifty Aureobasidium pullulans genomes reveal a recombining polyextremotolerant generalist.</title>
        <authorList>
            <person name="Gostincar C."/>
            <person name="Turk M."/>
            <person name="Zajc J."/>
            <person name="Gunde-Cimerman N."/>
        </authorList>
    </citation>
    <scope>NUCLEOTIDE SEQUENCE [LARGE SCALE GENOMIC DNA]</scope>
    <source>
        <strain evidence="1 2">EXF-11900</strain>
    </source>
</reference>
<evidence type="ECO:0000313" key="1">
    <source>
        <dbReference type="EMBL" id="THV67329.1"/>
    </source>
</evidence>
<accession>A0A4S8SAR4</accession>
<proteinExistence type="predicted"/>